<dbReference type="CDD" id="cd18186">
    <property type="entry name" value="BTB_POZ_ZBTB_KLHL-like"/>
    <property type="match status" value="1"/>
</dbReference>
<keyword evidence="3" id="KW-1185">Reference proteome</keyword>
<accession>A0A060SGM7</accession>
<dbReference type="SMART" id="SM00225">
    <property type="entry name" value="BTB"/>
    <property type="match status" value="2"/>
</dbReference>
<dbReference type="InterPro" id="IPR011333">
    <property type="entry name" value="SKP1/BTB/POZ_sf"/>
</dbReference>
<dbReference type="STRING" id="5643.A0A060SGM7"/>
<evidence type="ECO:0000259" key="1">
    <source>
        <dbReference type="PROSITE" id="PS50097"/>
    </source>
</evidence>
<evidence type="ECO:0000313" key="2">
    <source>
        <dbReference type="EMBL" id="CDO73316.1"/>
    </source>
</evidence>
<dbReference type="OrthoDB" id="3357985at2759"/>
<dbReference type="Pfam" id="PF00651">
    <property type="entry name" value="BTB"/>
    <property type="match status" value="1"/>
</dbReference>
<proteinExistence type="predicted"/>
<comment type="caution">
    <text evidence="2">The sequence shown here is derived from an EMBL/GenBank/DDBJ whole genome shotgun (WGS) entry which is preliminary data.</text>
</comment>
<protein>
    <recommendedName>
        <fullName evidence="1">BTB domain-containing protein</fullName>
    </recommendedName>
</protein>
<dbReference type="PROSITE" id="PS50097">
    <property type="entry name" value="BTB"/>
    <property type="match status" value="1"/>
</dbReference>
<dbReference type="EMBL" id="CCBP010000120">
    <property type="protein sequence ID" value="CDO73316.1"/>
    <property type="molecule type" value="Genomic_DNA"/>
</dbReference>
<dbReference type="Proteomes" id="UP000029665">
    <property type="component" value="Unassembled WGS sequence"/>
</dbReference>
<evidence type="ECO:0000313" key="3">
    <source>
        <dbReference type="Proteomes" id="UP000029665"/>
    </source>
</evidence>
<dbReference type="Gene3D" id="3.30.710.10">
    <property type="entry name" value="Potassium Channel Kv1.1, Chain A"/>
    <property type="match status" value="1"/>
</dbReference>
<organism evidence="2 3">
    <name type="scientific">Pycnoporus cinnabarinus</name>
    <name type="common">Cinnabar-red polypore</name>
    <name type="synonym">Trametes cinnabarina</name>
    <dbReference type="NCBI Taxonomy" id="5643"/>
    <lineage>
        <taxon>Eukaryota</taxon>
        <taxon>Fungi</taxon>
        <taxon>Dikarya</taxon>
        <taxon>Basidiomycota</taxon>
        <taxon>Agaricomycotina</taxon>
        <taxon>Agaricomycetes</taxon>
        <taxon>Polyporales</taxon>
        <taxon>Polyporaceae</taxon>
        <taxon>Trametes</taxon>
    </lineage>
</organism>
<dbReference type="OMA" id="HEECCAK"/>
<name>A0A060SGM7_PYCCI</name>
<feature type="domain" description="BTB" evidence="1">
    <location>
        <begin position="33"/>
        <end position="101"/>
    </location>
</feature>
<dbReference type="SUPFAM" id="SSF54695">
    <property type="entry name" value="POZ domain"/>
    <property type="match status" value="1"/>
</dbReference>
<sequence>MEPSDIPTVLAAATCQCLPDFRRAAEPFDRGDSDFILRSSDGVDFFVHRIILSLSSPLFSTMLSLPQPTDDTSEGVKCIRQPIINLTEDSETLDTFLRLCYPLVDPPLASFDLIRGALATATKYDAAVALVSAKKALVQPHLLEDDPLRCFSIACCYGLEEEAEIAAERAVIDDRVVGGVCPELDEIPAAAYYRLFKLQRTKKVVDSPRHPGLQCYSVDFADVSPFRQHPSCAIDASARTPLRSVDYPFEASDADLILRSKDDVDFRVHQMLIAFASPNILQLAPRIAQIDTLSGLPVHQLDEDSVVADAMLRMCYPVDHPRAMDTDVLIDVLEAAGKYRMKKVMQTIQYSWPTFAEQESLRLYLVAARCGWDEEARAAARRLVQRHDVASIYAHYVPSMEKMANGPYRRLLLYVIGCSAAASATCELALDSQRYGRTCPECRDRFPVTFTTDTELPWRETGTISLRTEFKVALKSRPTRSTLSATTDVSKSFLSATVATPKCSYASSSKSKCRAARNLRWAFAVLESYGAAVERAVEQVSPTLTPRKSV</sequence>
<reference evidence="2" key="1">
    <citation type="submission" date="2014-01" db="EMBL/GenBank/DDBJ databases">
        <title>The genome of the white-rot fungus Pycnoporus cinnabarinus: a basidiomycete model with a versatile arsenal for lignocellulosic biomass breakdown.</title>
        <authorList>
            <person name="Levasseur A."/>
            <person name="Lomascolo A."/>
            <person name="Ruiz-Duenas F.J."/>
            <person name="Uzan E."/>
            <person name="Piumi F."/>
            <person name="Kues U."/>
            <person name="Ram A.F.J."/>
            <person name="Murat C."/>
            <person name="Haon M."/>
            <person name="Benoit I."/>
            <person name="Arfi Y."/>
            <person name="Chevret D."/>
            <person name="Drula E."/>
            <person name="Kwon M.J."/>
            <person name="Gouret P."/>
            <person name="Lesage-Meessen L."/>
            <person name="Lombard V."/>
            <person name="Mariette J."/>
            <person name="Noirot C."/>
            <person name="Park J."/>
            <person name="Patyshakuliyeva A."/>
            <person name="Wieneger R.A.B."/>
            <person name="Wosten H.A.B."/>
            <person name="Martin F."/>
            <person name="Coutinho P.M."/>
            <person name="de Vries R."/>
            <person name="Martinez A.T."/>
            <person name="Klopp C."/>
            <person name="Pontarotti P."/>
            <person name="Henrissat B."/>
            <person name="Record E."/>
        </authorList>
    </citation>
    <scope>NUCLEOTIDE SEQUENCE [LARGE SCALE GENOMIC DNA]</scope>
    <source>
        <strain evidence="2">BRFM137</strain>
    </source>
</reference>
<dbReference type="InterPro" id="IPR000210">
    <property type="entry name" value="BTB/POZ_dom"/>
</dbReference>
<dbReference type="AlphaFoldDB" id="A0A060SGM7"/>
<dbReference type="HOGENOM" id="CLU_034203_1_0_1"/>
<gene>
    <name evidence="2" type="ORF">BN946_scf185008.g78</name>
</gene>